<dbReference type="EMBL" id="UAVP01000009">
    <property type="protein sequence ID" value="SQA76283.1"/>
    <property type="molecule type" value="Genomic_DNA"/>
</dbReference>
<dbReference type="Proteomes" id="UP000217301">
    <property type="component" value="Chromosome"/>
</dbReference>
<dbReference type="Gene3D" id="2.60.40.10">
    <property type="entry name" value="Immunoglobulins"/>
    <property type="match status" value="4"/>
</dbReference>
<reference evidence="2 4" key="3">
    <citation type="submission" date="2018-06" db="EMBL/GenBank/DDBJ databases">
        <authorList>
            <consortium name="Pathogen Informatics"/>
            <person name="Doyle S."/>
        </authorList>
    </citation>
    <scope>NUCLEOTIDE SEQUENCE [LARGE SCALE GENOMIC DNA]</scope>
    <source>
        <strain evidence="2 4">NCTC11653</strain>
    </source>
</reference>
<gene>
    <name evidence="1" type="ORF">CGC55_10945</name>
    <name evidence="2" type="ORF">NCTC11653_02207</name>
</gene>
<dbReference type="KEGG" id="cspu:CGC55_10945"/>
<protein>
    <submittedName>
        <fullName evidence="1 2">Fibronectin type III</fullName>
    </submittedName>
</protein>
<evidence type="ECO:0000313" key="3">
    <source>
        <dbReference type="Proteomes" id="UP000217301"/>
    </source>
</evidence>
<sequence length="685" mass="77856">MSRINLSFFKICLFFLTIASYGQEVAPSIMIKARVKDNKILLRWAVTTPIEWQKTNSKGFRLNKILIKKNGVLIEDAPKQSIAILKPLPLEQWMEVVQKDSYAVIIAQSLYGESFEVEENKSNELSRIMNIAEELSQRHTFALFAADMSFSGAKMAGWGYEDTEVKPDESYIYQVEAIDMPEVASAATMIGLSDREPLSTITDFYALPADKKVLFSWGIEWLKNTYTSYNIECSTDGKTFSSVTETPIVDLNSDAQHNSKQQFFTAPLENNEQTYYFRIYGIDAFGEKGPPSKAITVKGIPVAQATPKILDYHFLKGDKVSIEWEYPKEEEKNCTHFELLHSENDKSYRTVVLKIAINTRKLTYKNLKPSNYFKISAVDKQGKSHLSQSVLVQPSDTIPPKKPTGLEGKIDSLGYVVLKWKANTEADLAGYRLLRANTKNEEFTDVFNDLILTNEARDTVSFSISNPKVYYRVLAEDRRYNRSDISDILEIVKPDKNPPTAPIFKNYEMTDKGVKLFWVNSSNEDVKQHLLLRKDKDGTWKILKTFTKPTTEFTDETAENGQTYQYLIQAEDLSGLKSTTEFSMLTLTVVKSTTIKALRSAEALADRSDKHITLVWKYEPSHKITELHIYKNKKGAKPSLWKVLSGATTSVIDKDIAPNNDYEYILMPSISGQFPVKSEKVSVKY</sequence>
<dbReference type="CDD" id="cd00063">
    <property type="entry name" value="FN3"/>
    <property type="match status" value="1"/>
</dbReference>
<dbReference type="EMBL" id="CP022385">
    <property type="protein sequence ID" value="ATA84980.1"/>
    <property type="molecule type" value="Genomic_DNA"/>
</dbReference>
<reference evidence="3" key="2">
    <citation type="submission" date="2017-06" db="EMBL/GenBank/DDBJ databases">
        <title>Capnocytophaga spp. assemblies.</title>
        <authorList>
            <person name="Gulvik C.A."/>
        </authorList>
    </citation>
    <scope>NUCLEOTIDE SEQUENCE [LARGE SCALE GENOMIC DNA]</scope>
    <source>
        <strain evidence="3">KC1668</strain>
    </source>
</reference>
<dbReference type="Proteomes" id="UP000249902">
    <property type="component" value="Unassembled WGS sequence"/>
</dbReference>
<name>A0AAX2IE42_CAPSP</name>
<organism evidence="2 4">
    <name type="scientific">Capnocytophaga sputigena</name>
    <dbReference type="NCBI Taxonomy" id="1019"/>
    <lineage>
        <taxon>Bacteria</taxon>
        <taxon>Pseudomonadati</taxon>
        <taxon>Bacteroidota</taxon>
        <taxon>Flavobacteriia</taxon>
        <taxon>Flavobacteriales</taxon>
        <taxon>Flavobacteriaceae</taxon>
        <taxon>Capnocytophaga</taxon>
    </lineage>
</organism>
<evidence type="ECO:0000313" key="4">
    <source>
        <dbReference type="Proteomes" id="UP000249902"/>
    </source>
</evidence>
<dbReference type="InterPro" id="IPR013783">
    <property type="entry name" value="Ig-like_fold"/>
</dbReference>
<dbReference type="AlphaFoldDB" id="A0AAX2IE42"/>
<dbReference type="InterPro" id="IPR003961">
    <property type="entry name" value="FN3_dom"/>
</dbReference>
<evidence type="ECO:0000313" key="2">
    <source>
        <dbReference type="EMBL" id="SQA76283.1"/>
    </source>
</evidence>
<accession>A0AAX2IE42</accession>
<reference evidence="1" key="1">
    <citation type="journal article" date="2017" name="Genome Announc.">
        <title>Twelve Complete Reference Genomes of Clinical Isolates in the Capnocytophaga Genus.</title>
        <authorList>
            <person name="Villarma A."/>
            <person name="Gulvik C.A."/>
            <person name="Rowe L.A."/>
            <person name="Sheth M."/>
            <person name="Juieng P."/>
            <person name="Nicholson A.C."/>
            <person name="Loparev V.N."/>
            <person name="McQuiston J.R."/>
        </authorList>
    </citation>
    <scope>NUCLEOTIDE SEQUENCE</scope>
    <source>
        <strain evidence="1">KC1668</strain>
    </source>
</reference>
<proteinExistence type="predicted"/>
<keyword evidence="3" id="KW-1185">Reference proteome</keyword>
<evidence type="ECO:0000313" key="1">
    <source>
        <dbReference type="EMBL" id="ATA84980.1"/>
    </source>
</evidence>
<dbReference type="RefSeq" id="WP_002678626.1">
    <property type="nucleotide sequence ID" value="NZ_CP022385.1"/>
</dbReference>
<dbReference type="InterPro" id="IPR036116">
    <property type="entry name" value="FN3_sf"/>
</dbReference>
<dbReference type="SUPFAM" id="SSF49265">
    <property type="entry name" value="Fibronectin type III"/>
    <property type="match status" value="2"/>
</dbReference>